<dbReference type="EMBL" id="FNVG01000001">
    <property type="protein sequence ID" value="SEF41216.1"/>
    <property type="molecule type" value="Genomic_DNA"/>
</dbReference>
<evidence type="ECO:0000313" key="2">
    <source>
        <dbReference type="Proteomes" id="UP000236721"/>
    </source>
</evidence>
<dbReference type="Proteomes" id="UP000236721">
    <property type="component" value="Unassembled WGS sequence"/>
</dbReference>
<sequence length="134" mass="15371">MTKRCELCFTDVDESMLITNCNYNCCNDCIHTFASAAKENNMIKLNIVVLRMSFKKLKNLASDSFFHGKETEITLIAMNECILKLRELSKSGSIGPNNAILEEMIMDLENILSQQFPHEQISYYDFIQSLKSNQ</sequence>
<protein>
    <submittedName>
        <fullName evidence="1">Uncharacterized protein</fullName>
    </submittedName>
</protein>
<proteinExistence type="predicted"/>
<name>A0A1H5RS89_9VIBR</name>
<reference evidence="2" key="1">
    <citation type="submission" date="2016-10" db="EMBL/GenBank/DDBJ databases">
        <authorList>
            <person name="Varghese N."/>
            <person name="Submissions S."/>
        </authorList>
    </citation>
    <scope>NUCLEOTIDE SEQUENCE [LARGE SCALE GENOMIC DNA]</scope>
    <source>
        <strain evidence="2">CGMCC 1.7062</strain>
    </source>
</reference>
<gene>
    <name evidence="1" type="ORF">SAMN04488244_10198</name>
</gene>
<accession>A0A1H5RS89</accession>
<organism evidence="1 2">
    <name type="scientific">Vibrio hangzhouensis</name>
    <dbReference type="NCBI Taxonomy" id="462991"/>
    <lineage>
        <taxon>Bacteria</taxon>
        <taxon>Pseudomonadati</taxon>
        <taxon>Pseudomonadota</taxon>
        <taxon>Gammaproteobacteria</taxon>
        <taxon>Vibrionales</taxon>
        <taxon>Vibrionaceae</taxon>
        <taxon>Vibrio</taxon>
    </lineage>
</organism>
<keyword evidence="2" id="KW-1185">Reference proteome</keyword>
<dbReference type="AlphaFoldDB" id="A0A1H5RS89"/>
<evidence type="ECO:0000313" key="1">
    <source>
        <dbReference type="EMBL" id="SEF41216.1"/>
    </source>
</evidence>